<dbReference type="HOGENOM" id="CLU_1720910_0_0_0"/>
<accession>Q7UXE2</accession>
<dbReference type="AlphaFoldDB" id="Q7UXE2"/>
<dbReference type="Proteomes" id="UP000001025">
    <property type="component" value="Chromosome"/>
</dbReference>
<evidence type="ECO:0000313" key="1">
    <source>
        <dbReference type="EMBL" id="CAD72065.1"/>
    </source>
</evidence>
<evidence type="ECO:0000313" key="2">
    <source>
        <dbReference type="Proteomes" id="UP000001025"/>
    </source>
</evidence>
<reference evidence="1 2" key="1">
    <citation type="journal article" date="2003" name="Proc. Natl. Acad. Sci. U.S.A.">
        <title>Complete genome sequence of the marine planctomycete Pirellula sp. strain 1.</title>
        <authorList>
            <person name="Gloeckner F.O."/>
            <person name="Kube M."/>
            <person name="Bauer M."/>
            <person name="Teeling H."/>
            <person name="Lombardot T."/>
            <person name="Ludwig W."/>
            <person name="Gade D."/>
            <person name="Beck A."/>
            <person name="Borzym K."/>
            <person name="Heitmann K."/>
            <person name="Rabus R."/>
            <person name="Schlesner H."/>
            <person name="Amann R."/>
            <person name="Reinhardt R."/>
        </authorList>
    </citation>
    <scope>NUCLEOTIDE SEQUENCE [LARGE SCALE GENOMIC DNA]</scope>
    <source>
        <strain evidence="2">DSM 10527 / NCIMB 13988 / SH1</strain>
    </source>
</reference>
<sequence>MDQHRRLASTGTRKACLGVSAGRLFDAGDNQLDSNNRVVHSWNIGRLGVMDPAAGQGLTSVEFSAGPVFDRWKCRRRISVDRSGEPACCVHGFGLRYASVFRMPKRFDDSLPIPTSRIPCPKKHLDRSRLRSHSASACSVPLRCFVPTNPFN</sequence>
<dbReference type="KEGG" id="rba:RB1389"/>
<protein>
    <submittedName>
        <fullName evidence="1">Uncharacterized protein</fullName>
    </submittedName>
</protein>
<dbReference type="InParanoid" id="Q7UXE2"/>
<name>Q7UXE2_RHOBA</name>
<gene>
    <name evidence="1" type="ordered locus">RB1389</name>
</gene>
<proteinExistence type="predicted"/>
<keyword evidence="2" id="KW-1185">Reference proteome</keyword>
<dbReference type="STRING" id="243090.RB1389"/>
<organism evidence="1 2">
    <name type="scientific">Rhodopirellula baltica (strain DSM 10527 / NCIMB 13988 / SH1)</name>
    <dbReference type="NCBI Taxonomy" id="243090"/>
    <lineage>
        <taxon>Bacteria</taxon>
        <taxon>Pseudomonadati</taxon>
        <taxon>Planctomycetota</taxon>
        <taxon>Planctomycetia</taxon>
        <taxon>Pirellulales</taxon>
        <taxon>Pirellulaceae</taxon>
        <taxon>Rhodopirellula</taxon>
    </lineage>
</organism>
<dbReference type="EnsemblBacteria" id="CAD72065">
    <property type="protein sequence ID" value="CAD72065"/>
    <property type="gene ID" value="RB1389"/>
</dbReference>
<dbReference type="EMBL" id="BX294135">
    <property type="protein sequence ID" value="CAD72065.1"/>
    <property type="molecule type" value="Genomic_DNA"/>
</dbReference>